<dbReference type="RefSeq" id="WP_371843390.1">
    <property type="nucleotide sequence ID" value="NZ_JBGMEL010000008.1"/>
</dbReference>
<name>A0ABV4NPC4_9GAMM</name>
<organism evidence="3 4">
    <name type="scientific">Microbulbifer echini</name>
    <dbReference type="NCBI Taxonomy" id="1529067"/>
    <lineage>
        <taxon>Bacteria</taxon>
        <taxon>Pseudomonadati</taxon>
        <taxon>Pseudomonadota</taxon>
        <taxon>Gammaproteobacteria</taxon>
        <taxon>Cellvibrionales</taxon>
        <taxon>Microbulbiferaceae</taxon>
        <taxon>Microbulbifer</taxon>
    </lineage>
</organism>
<dbReference type="SUPFAM" id="SSF58100">
    <property type="entry name" value="Bacterial hemolysins"/>
    <property type="match status" value="1"/>
</dbReference>
<keyword evidence="2" id="KW-0812">Transmembrane</keyword>
<feature type="coiled-coil region" evidence="1">
    <location>
        <begin position="188"/>
        <end position="215"/>
    </location>
</feature>
<keyword evidence="2" id="KW-0472">Membrane</keyword>
<gene>
    <name evidence="3" type="ORF">ACCI51_09440</name>
</gene>
<feature type="coiled-coil region" evidence="1">
    <location>
        <begin position="297"/>
        <end position="324"/>
    </location>
</feature>
<dbReference type="EMBL" id="JBGMEL010000008">
    <property type="protein sequence ID" value="MFA0790766.1"/>
    <property type="molecule type" value="Genomic_DNA"/>
</dbReference>
<evidence type="ECO:0000256" key="2">
    <source>
        <dbReference type="SAM" id="Phobius"/>
    </source>
</evidence>
<keyword evidence="1" id="KW-0175">Coiled coil</keyword>
<keyword evidence="4" id="KW-1185">Reference proteome</keyword>
<proteinExistence type="predicted"/>
<sequence length="407" mass="43582">MSQVSDDVDLVAKKSTSPVVVKFSLAKAFKHSAQSIRDTQNTYKQNVVAINTLVTNVLSSSLPTLNQNPPDWSDFVAAYTQANTDALDWVNNVLARLLDVPGEVQGYNGIISQLLQDALTQANTLKVDPSNASALNILKNDLNSITTQLGLVSTFINGALQAIQGFQDKLPDMATQLQSIADKSVQDAQADETKINDLKKDIKNLQADIKSLTASIVALGIADATAISLGTVASIVAFPEGLLTWFVMGPVAAVATTFIALDAAKIVADQKSIQAKQAEMDLVTADVSTLQMLSQSFGQLAEESQQVEENLQAVLQEWQTLENDVSSAISDIHTAISDEEGANYTAVINDLNDAVTEWNDAYSQAGSLYLDLNVNNAELKIGMSSDDVQSVFASGETVGVIEYYNSL</sequence>
<comment type="caution">
    <text evidence="3">The sequence shown here is derived from an EMBL/GenBank/DDBJ whole genome shotgun (WGS) entry which is preliminary data.</text>
</comment>
<evidence type="ECO:0000313" key="3">
    <source>
        <dbReference type="EMBL" id="MFA0790766.1"/>
    </source>
</evidence>
<reference evidence="3 4" key="1">
    <citation type="submission" date="2024-08" db="EMBL/GenBank/DDBJ databases">
        <authorList>
            <person name="Ishaq N."/>
        </authorList>
    </citation>
    <scope>NUCLEOTIDE SEQUENCE [LARGE SCALE GENOMIC DNA]</scope>
    <source>
        <strain evidence="3 4">JCM 30400</strain>
    </source>
</reference>
<feature type="transmembrane region" description="Helical" evidence="2">
    <location>
        <begin position="212"/>
        <end position="236"/>
    </location>
</feature>
<feature type="transmembrane region" description="Helical" evidence="2">
    <location>
        <begin position="242"/>
        <end position="261"/>
    </location>
</feature>
<evidence type="ECO:0000313" key="4">
    <source>
        <dbReference type="Proteomes" id="UP001569414"/>
    </source>
</evidence>
<accession>A0ABV4NPC4</accession>
<keyword evidence="2" id="KW-1133">Transmembrane helix</keyword>
<evidence type="ECO:0000256" key="1">
    <source>
        <dbReference type="SAM" id="Coils"/>
    </source>
</evidence>
<protein>
    <submittedName>
        <fullName evidence="3">Enterotoxin (HBL)</fullName>
    </submittedName>
</protein>
<dbReference type="Gene3D" id="1.20.1170.10">
    <property type="match status" value="1"/>
</dbReference>
<dbReference type="CDD" id="cd21116">
    <property type="entry name" value="ClyA-like"/>
    <property type="match status" value="1"/>
</dbReference>
<dbReference type="Proteomes" id="UP001569414">
    <property type="component" value="Unassembled WGS sequence"/>
</dbReference>